<dbReference type="Proteomes" id="UP000298616">
    <property type="component" value="Chromosome"/>
</dbReference>
<organism evidence="3 4">
    <name type="scientific">Mangrovivirga cuniculi</name>
    <dbReference type="NCBI Taxonomy" id="2715131"/>
    <lineage>
        <taxon>Bacteria</taxon>
        <taxon>Pseudomonadati</taxon>
        <taxon>Bacteroidota</taxon>
        <taxon>Cytophagia</taxon>
        <taxon>Cytophagales</taxon>
        <taxon>Mangrovivirgaceae</taxon>
        <taxon>Mangrovivirga</taxon>
    </lineage>
</organism>
<keyword evidence="4" id="KW-1185">Reference proteome</keyword>
<evidence type="ECO:0008006" key="5">
    <source>
        <dbReference type="Google" id="ProtNLM"/>
    </source>
</evidence>
<protein>
    <recommendedName>
        <fullName evidence="5">Tetratricopeptide repeat-containing protein</fullName>
    </recommendedName>
</protein>
<feature type="chain" id="PRO_5020228076" description="Tetratricopeptide repeat-containing protein" evidence="2">
    <location>
        <begin position="20"/>
        <end position="303"/>
    </location>
</feature>
<dbReference type="RefSeq" id="WP_137089568.1">
    <property type="nucleotide sequence ID" value="NZ_CP028923.1"/>
</dbReference>
<dbReference type="OrthoDB" id="977247at2"/>
<proteinExistence type="predicted"/>
<dbReference type="KEGG" id="fpf:DCC35_04010"/>
<feature type="coiled-coil region" evidence="1">
    <location>
        <begin position="229"/>
        <end position="256"/>
    </location>
</feature>
<evidence type="ECO:0000313" key="4">
    <source>
        <dbReference type="Proteomes" id="UP000298616"/>
    </source>
</evidence>
<gene>
    <name evidence="3" type="ORF">DCC35_04010</name>
</gene>
<evidence type="ECO:0000256" key="2">
    <source>
        <dbReference type="SAM" id="SignalP"/>
    </source>
</evidence>
<keyword evidence="2" id="KW-0732">Signal</keyword>
<dbReference type="EMBL" id="CP028923">
    <property type="protein sequence ID" value="QCK13975.1"/>
    <property type="molecule type" value="Genomic_DNA"/>
</dbReference>
<reference evidence="3 4" key="1">
    <citation type="submission" date="2018-04" db="EMBL/GenBank/DDBJ databases">
        <title>Complete genome uncultured novel isolate.</title>
        <authorList>
            <person name="Merlino G."/>
        </authorList>
    </citation>
    <scope>NUCLEOTIDE SEQUENCE [LARGE SCALE GENOMIC DNA]</scope>
    <source>
        <strain evidence="4">R1DC9</strain>
    </source>
</reference>
<accession>A0A4D7JSQ6</accession>
<keyword evidence="1" id="KW-0175">Coiled coil</keyword>
<evidence type="ECO:0000313" key="3">
    <source>
        <dbReference type="EMBL" id="QCK13975.1"/>
    </source>
</evidence>
<feature type="signal peptide" evidence="2">
    <location>
        <begin position="1"/>
        <end position="19"/>
    </location>
</feature>
<name>A0A4D7JSQ6_9BACT</name>
<dbReference type="AlphaFoldDB" id="A0A4D7JSQ6"/>
<evidence type="ECO:0000256" key="1">
    <source>
        <dbReference type="SAM" id="Coils"/>
    </source>
</evidence>
<sequence>MVRVIIFLFTVGLTLNLTAQSNSFRVLAVSGANQYSESGSAWKPLKVGVKLSGDSKIKTANGSYVGLIHQTGKTFEIKKAGVYDLKAINDKAVASAGSTELSDKYAEFVVNKLSESENEDINKNKERYMNVTGAVKRADDEILVLMPELSEAYGPEVNITWTSMPDINNPNYLVEVKNIYNEVLKKEAVQDTSYTLSFDEAPFNESKMLLISVTVDGRPMVTSNKVGIKKLEEDKRKEIEEELNKLKSTLSEDNALDMLILGTFFEEHGLRVDALSAYHKAVELAPDVEVFRNTYLMYAASAE</sequence>